<proteinExistence type="predicted"/>
<name>A0A927W1A6_9CLOT</name>
<dbReference type="PANTHER" id="PTHR39662:SF1">
    <property type="entry name" value="DUF354 DOMAIN-CONTAINING PROTEIN"/>
    <property type="match status" value="1"/>
</dbReference>
<dbReference type="EMBL" id="SVCM01000007">
    <property type="protein sequence ID" value="MBE6058622.1"/>
    <property type="molecule type" value="Genomic_DNA"/>
</dbReference>
<comment type="caution">
    <text evidence="1">The sequence shown here is derived from an EMBL/GenBank/DDBJ whole genome shotgun (WGS) entry which is preliminary data.</text>
</comment>
<accession>A0A927W1A6</accession>
<dbReference type="InterPro" id="IPR007152">
    <property type="entry name" value="DUF354"/>
</dbReference>
<dbReference type="SUPFAM" id="SSF53756">
    <property type="entry name" value="UDP-Glycosyltransferase/glycogen phosphorylase"/>
    <property type="match status" value="1"/>
</dbReference>
<evidence type="ECO:0000313" key="2">
    <source>
        <dbReference type="Proteomes" id="UP000768462"/>
    </source>
</evidence>
<dbReference type="PIRSF" id="PIRSF005357">
    <property type="entry name" value="UCP005357"/>
    <property type="match status" value="1"/>
</dbReference>
<organism evidence="1 2">
    <name type="scientific">Clostridium sulfidigenes</name>
    <dbReference type="NCBI Taxonomy" id="318464"/>
    <lineage>
        <taxon>Bacteria</taxon>
        <taxon>Bacillati</taxon>
        <taxon>Bacillota</taxon>
        <taxon>Clostridia</taxon>
        <taxon>Eubacteriales</taxon>
        <taxon>Clostridiaceae</taxon>
        <taxon>Clostridium</taxon>
    </lineage>
</organism>
<dbReference type="AlphaFoldDB" id="A0A927W1A6"/>
<sequence>MKKVWIDITNSPHVLFFNPIIKKLKSRGYDVVVTARDFAQVYDLLDEYQIEHVKIGNHKGKNKFKKVIGLIERTSKLKKFAKNKKIDIALSLGSNDLALVAWMLKIPHMTLFDYEYAKIHHLNCRFATKIIVPSVISNDVLYKYGATVEKLVKFNGLKEEFYIHHYVKKDDFLTSIGIDRSKIIITIRPHATEAHYQSNENNILEELLLFLSNDDRVKVIVTPRNNEQSKTIKSMNLDNLIVLDKAVDGFNLISASDMVISAGGTMNREAAALNIPVYSLYKGGTMGAVDCHLVDKGKMILIESKNDFSKISIQKRNMKEINNNTNDLLEYYIKLIIKNAK</sequence>
<protein>
    <submittedName>
        <fullName evidence="1">DUF354 domain-containing protein</fullName>
    </submittedName>
</protein>
<reference evidence="1" key="1">
    <citation type="submission" date="2019-04" db="EMBL/GenBank/DDBJ databases">
        <title>Evolution of Biomass-Degrading Anaerobic Consortia Revealed by Metagenomics.</title>
        <authorList>
            <person name="Peng X."/>
        </authorList>
    </citation>
    <scope>NUCLEOTIDE SEQUENCE</scope>
    <source>
        <strain evidence="1">SIG254</strain>
    </source>
</reference>
<dbReference type="Proteomes" id="UP000768462">
    <property type="component" value="Unassembled WGS sequence"/>
</dbReference>
<evidence type="ECO:0000313" key="1">
    <source>
        <dbReference type="EMBL" id="MBE6058622.1"/>
    </source>
</evidence>
<dbReference type="PANTHER" id="PTHR39662">
    <property type="entry name" value="DUF354 DOMAIN-CONTAINING PROTEIN-RELATED"/>
    <property type="match status" value="1"/>
</dbReference>
<dbReference type="Gene3D" id="3.40.50.2000">
    <property type="entry name" value="Glycogen Phosphorylase B"/>
    <property type="match status" value="1"/>
</dbReference>
<dbReference type="Pfam" id="PF04007">
    <property type="entry name" value="DUF354"/>
    <property type="match status" value="1"/>
</dbReference>
<gene>
    <name evidence="1" type="ORF">E7215_00385</name>
</gene>